<evidence type="ECO:0000259" key="9">
    <source>
        <dbReference type="Pfam" id="PF18052"/>
    </source>
</evidence>
<keyword evidence="3" id="KW-0677">Repeat</keyword>
<keyword evidence="5" id="KW-0611">Plant defense</keyword>
<dbReference type="Gene3D" id="3.80.10.10">
    <property type="entry name" value="Ribonuclease Inhibitor"/>
    <property type="match status" value="1"/>
</dbReference>
<dbReference type="Gramene" id="OBART08G00500.1">
    <property type="protein sequence ID" value="OBART08G00500.1"/>
    <property type="gene ID" value="OBART08G00500"/>
</dbReference>
<protein>
    <recommendedName>
        <fullName evidence="14">NB-ARC domain-containing protein</fullName>
    </recommendedName>
</protein>
<evidence type="ECO:0000259" key="10">
    <source>
        <dbReference type="Pfam" id="PF23559"/>
    </source>
</evidence>
<dbReference type="SUPFAM" id="SSF52058">
    <property type="entry name" value="L domain-like"/>
    <property type="match status" value="1"/>
</dbReference>
<dbReference type="Gene3D" id="1.20.5.4130">
    <property type="match status" value="1"/>
</dbReference>
<dbReference type="InterPro" id="IPR042197">
    <property type="entry name" value="Apaf_helical"/>
</dbReference>
<dbReference type="InterPro" id="IPR055414">
    <property type="entry name" value="LRR_R13L4/SHOC2-like"/>
</dbReference>
<dbReference type="AlphaFoldDB" id="A0A0D3GVJ7"/>
<name>A0A0D3GVJ7_9ORYZ</name>
<dbReference type="Gene3D" id="1.10.8.430">
    <property type="entry name" value="Helical domain of apoptotic protease-activating factors"/>
    <property type="match status" value="1"/>
</dbReference>
<feature type="domain" description="Disease resistance R13L4/SHOC-2-like LRR" evidence="11">
    <location>
        <begin position="703"/>
        <end position="1072"/>
    </location>
</feature>
<dbReference type="eggNOG" id="KOG4658">
    <property type="taxonomic scope" value="Eukaryota"/>
</dbReference>
<sequence>MPNDNCVPTSVVPIDPRLSALYTETSSLVGIHDPKANLIKWLMGDEQERNVVSVVGLGGLGKTTLVKEMYRDIGGKFDCKAFVSVSQRPDMTALLISITLQIGRQKSSHSCSMKDLIDSLRESLQHKRETKEIKMVVSASMGVMNPLMAKLTTLMGDEYKKLKGLRKQVSFLKDELTTMSAFLEKLALMDDDDDGELDPLAKDWRNHVREMAYDMEDCIDDYFTSHLDHRYSSSDAGLIRKIARRLRALRVRHRIASQINELKARVVEANERRVRYRLDDCNNKHGVSANPAIDPRITSLYQNTGSLVGIDGPSQELIQLLSLDRDTDQRQLKVVSVVGFGGLGKTTLAKHVYDKIGHQFDCTAFVSVSHKPDITRILSSIQSKLDIGGTSQACDDVQQLIDDIRAYLEHERYIIIVDDLWKQEAWNIISCAFPNNGKGSRVIVTTRVKDVARLACGKDGQIYKIQPLNNKDSRKLFFDRVFRPEDSCVLQYEEISTEILKKCSGLPLAIVTVGSLLACRPRTMDKWKSIRDSLGALFDKNKSLECMRNILNLSYKNLPLHLKTCLLYIGKYPEDYEIGRDELVTEWIAEGIMGNPHGENLEATGNGYFSELINRGLIQPESTGYGGEVLSCKVHDMMLDLILIKCAEDNFVSVAHSCKDYMRMAMHHERSCNKVRRLSLQCKAARSDCAIEGSVISASMARARSVSVFGECSRGLPFLMLSKYIRVVHIELEGHGGQVDLTAISHVLQLRYLRVETPGCEIDLPSKICGLVHLETLSIFSHKAVSRLPSDISSLPRLSILSLVVPWATRLPNKLNKLKGSLRSLTILFNPPDVVGMEAIGELKNLRDLNISVNRWRDDEILSLYALGSSIGKLDELRSLQIHVPPATLGDVDLLGSLPIFPQSIERLILHGWCFSRVPRWINGTLRNLQHVLLEVSETSSSEVDLLGELPSLADLELRVGLKTRDVIAFGGTRASLFPALLKLKLRVGEHVASRLQFQAGVMPKLQSLHLWFRNCESGIHVTPEGMQHLLSLQSICVEIYLQDEELKATYPWDTMERAFREIIGANPNRPSFKFVKQV</sequence>
<keyword evidence="4" id="KW-0547">Nucleotide-binding</keyword>
<evidence type="ECO:0000256" key="5">
    <source>
        <dbReference type="ARBA" id="ARBA00022821"/>
    </source>
</evidence>
<dbReference type="Pfam" id="PF23598">
    <property type="entry name" value="LRR_14"/>
    <property type="match status" value="1"/>
</dbReference>
<accession>A0A0D3GVJ7</accession>
<proteinExistence type="inferred from homology"/>
<dbReference type="Gene3D" id="3.40.50.300">
    <property type="entry name" value="P-loop containing nucleotide triphosphate hydrolases"/>
    <property type="match status" value="2"/>
</dbReference>
<dbReference type="Gene3D" id="1.10.10.10">
    <property type="entry name" value="Winged helix-like DNA-binding domain superfamily/Winged helix DNA-binding domain"/>
    <property type="match status" value="1"/>
</dbReference>
<evidence type="ECO:0000313" key="13">
    <source>
        <dbReference type="Proteomes" id="UP000026960"/>
    </source>
</evidence>
<dbReference type="InterPro" id="IPR041118">
    <property type="entry name" value="Rx_N"/>
</dbReference>
<feature type="domain" description="Disease resistance N-terminal" evidence="9">
    <location>
        <begin position="143"/>
        <end position="232"/>
    </location>
</feature>
<evidence type="ECO:0000259" key="11">
    <source>
        <dbReference type="Pfam" id="PF23598"/>
    </source>
</evidence>
<evidence type="ECO:0000313" key="12">
    <source>
        <dbReference type="EnsemblPlants" id="OBART08G00500.1"/>
    </source>
</evidence>
<evidence type="ECO:0008006" key="14">
    <source>
        <dbReference type="Google" id="ProtNLM"/>
    </source>
</evidence>
<dbReference type="InterPro" id="IPR058922">
    <property type="entry name" value="WHD_DRP"/>
</dbReference>
<dbReference type="InterPro" id="IPR002182">
    <property type="entry name" value="NB-ARC"/>
</dbReference>
<dbReference type="PRINTS" id="PR00364">
    <property type="entry name" value="DISEASERSIST"/>
</dbReference>
<feature type="domain" description="NB-ARC" evidence="8">
    <location>
        <begin position="34"/>
        <end position="128"/>
    </location>
</feature>
<organism evidence="12">
    <name type="scientific">Oryza barthii</name>
    <dbReference type="NCBI Taxonomy" id="65489"/>
    <lineage>
        <taxon>Eukaryota</taxon>
        <taxon>Viridiplantae</taxon>
        <taxon>Streptophyta</taxon>
        <taxon>Embryophyta</taxon>
        <taxon>Tracheophyta</taxon>
        <taxon>Spermatophyta</taxon>
        <taxon>Magnoliopsida</taxon>
        <taxon>Liliopsida</taxon>
        <taxon>Poales</taxon>
        <taxon>Poaceae</taxon>
        <taxon>BOP clade</taxon>
        <taxon>Oryzoideae</taxon>
        <taxon>Oryzeae</taxon>
        <taxon>Oryzinae</taxon>
        <taxon>Oryza</taxon>
    </lineage>
</organism>
<keyword evidence="13" id="KW-1185">Reference proteome</keyword>
<dbReference type="InterPro" id="IPR036388">
    <property type="entry name" value="WH-like_DNA-bd_sf"/>
</dbReference>
<dbReference type="PaxDb" id="65489-OBART08G00500.1"/>
<feature type="coiled-coil region" evidence="7">
    <location>
        <begin position="252"/>
        <end position="279"/>
    </location>
</feature>
<keyword evidence="6 7" id="KW-0175">Coiled coil</keyword>
<evidence type="ECO:0000256" key="7">
    <source>
        <dbReference type="SAM" id="Coils"/>
    </source>
</evidence>
<keyword evidence="2" id="KW-0433">Leucine-rich repeat</keyword>
<reference evidence="12" key="2">
    <citation type="submission" date="2015-03" db="UniProtKB">
        <authorList>
            <consortium name="EnsemblPlants"/>
        </authorList>
    </citation>
    <scope>IDENTIFICATION</scope>
</reference>
<dbReference type="Pfam" id="PF18052">
    <property type="entry name" value="Rx_N"/>
    <property type="match status" value="1"/>
</dbReference>
<dbReference type="InterPro" id="IPR038005">
    <property type="entry name" value="RX-like_CC"/>
</dbReference>
<dbReference type="Pfam" id="PF00931">
    <property type="entry name" value="NB-ARC"/>
    <property type="match status" value="2"/>
</dbReference>
<evidence type="ECO:0000256" key="6">
    <source>
        <dbReference type="ARBA" id="ARBA00023054"/>
    </source>
</evidence>
<dbReference type="CDD" id="cd14798">
    <property type="entry name" value="RX-CC_like"/>
    <property type="match status" value="1"/>
</dbReference>
<comment type="similarity">
    <text evidence="1">Belongs to the disease resistance NB-LRR family.</text>
</comment>
<evidence type="ECO:0000256" key="3">
    <source>
        <dbReference type="ARBA" id="ARBA00022737"/>
    </source>
</evidence>
<dbReference type="PANTHER" id="PTHR19338">
    <property type="entry name" value="TRANSLOCASE OF INNER MITOCHONDRIAL MEMBRANE 13 HOMOLOG"/>
    <property type="match status" value="1"/>
</dbReference>
<evidence type="ECO:0000256" key="4">
    <source>
        <dbReference type="ARBA" id="ARBA00022741"/>
    </source>
</evidence>
<dbReference type="InterPro" id="IPR027417">
    <property type="entry name" value="P-loop_NTPase"/>
</dbReference>
<dbReference type="GO" id="GO:0043531">
    <property type="term" value="F:ADP binding"/>
    <property type="evidence" value="ECO:0007669"/>
    <property type="project" value="InterPro"/>
</dbReference>
<dbReference type="GO" id="GO:0002758">
    <property type="term" value="P:innate immune response-activating signaling pathway"/>
    <property type="evidence" value="ECO:0007669"/>
    <property type="project" value="UniProtKB-ARBA"/>
</dbReference>
<reference evidence="12" key="1">
    <citation type="journal article" date="2009" name="Rice">
        <title>De Novo Next Generation Sequencing of Plant Genomes.</title>
        <authorList>
            <person name="Rounsley S."/>
            <person name="Marri P.R."/>
            <person name="Yu Y."/>
            <person name="He R."/>
            <person name="Sisneros N."/>
            <person name="Goicoechea J.L."/>
            <person name="Lee S.J."/>
            <person name="Angelova A."/>
            <person name="Kudrna D."/>
            <person name="Luo M."/>
            <person name="Affourtit J."/>
            <person name="Desany B."/>
            <person name="Knight J."/>
            <person name="Niazi F."/>
            <person name="Egholm M."/>
            <person name="Wing R.A."/>
        </authorList>
    </citation>
    <scope>NUCLEOTIDE SEQUENCE [LARGE SCALE GENOMIC DNA]</scope>
    <source>
        <strain evidence="12">cv. IRGC 105608</strain>
    </source>
</reference>
<dbReference type="FunFam" id="1.10.10.10:FF:000322">
    <property type="entry name" value="Probable disease resistance protein At1g63360"/>
    <property type="match status" value="1"/>
</dbReference>
<dbReference type="Proteomes" id="UP000026960">
    <property type="component" value="Chromosome 8"/>
</dbReference>
<dbReference type="HOGENOM" id="CLU_000837_25_1_1"/>
<feature type="domain" description="NB-ARC" evidence="8">
    <location>
        <begin position="329"/>
        <end position="485"/>
    </location>
</feature>
<dbReference type="InterPro" id="IPR032675">
    <property type="entry name" value="LRR_dom_sf"/>
</dbReference>
<evidence type="ECO:0000256" key="2">
    <source>
        <dbReference type="ARBA" id="ARBA00022614"/>
    </source>
</evidence>
<feature type="domain" description="Disease resistance protein winged helix" evidence="10">
    <location>
        <begin position="572"/>
        <end position="642"/>
    </location>
</feature>
<dbReference type="SUPFAM" id="SSF52540">
    <property type="entry name" value="P-loop containing nucleoside triphosphate hydrolases"/>
    <property type="match status" value="2"/>
</dbReference>
<dbReference type="Pfam" id="PF23559">
    <property type="entry name" value="WHD_DRP"/>
    <property type="match status" value="1"/>
</dbReference>
<dbReference type="PANTHER" id="PTHR19338:SF65">
    <property type="entry name" value="OS06G0163900 PROTEIN"/>
    <property type="match status" value="1"/>
</dbReference>
<dbReference type="EnsemblPlants" id="OBART08G00500.1">
    <property type="protein sequence ID" value="OBART08G00500.1"/>
    <property type="gene ID" value="OBART08G00500"/>
</dbReference>
<dbReference type="GO" id="GO:0009626">
    <property type="term" value="P:plant-type hypersensitive response"/>
    <property type="evidence" value="ECO:0007669"/>
    <property type="project" value="UniProtKB-ARBA"/>
</dbReference>
<dbReference type="FunFam" id="3.40.50.300:FF:001091">
    <property type="entry name" value="Probable disease resistance protein At1g61300"/>
    <property type="match status" value="1"/>
</dbReference>
<evidence type="ECO:0000259" key="8">
    <source>
        <dbReference type="Pfam" id="PF00931"/>
    </source>
</evidence>
<dbReference type="GO" id="GO:0042742">
    <property type="term" value="P:defense response to bacterium"/>
    <property type="evidence" value="ECO:0007669"/>
    <property type="project" value="UniProtKB-ARBA"/>
</dbReference>
<evidence type="ECO:0000256" key="1">
    <source>
        <dbReference type="ARBA" id="ARBA00008894"/>
    </source>
</evidence>
<dbReference type="STRING" id="65489.A0A0D3GVJ7"/>